<dbReference type="GO" id="GO:0031380">
    <property type="term" value="C:nuclear RNA-directed RNA polymerase complex"/>
    <property type="evidence" value="ECO:0007669"/>
    <property type="project" value="TreeGrafter"/>
</dbReference>
<evidence type="ECO:0000256" key="3">
    <source>
        <dbReference type="ARBA" id="ARBA00022723"/>
    </source>
</evidence>
<evidence type="ECO:0000256" key="5">
    <source>
        <dbReference type="ARBA" id="ARBA00022771"/>
    </source>
</evidence>
<dbReference type="GO" id="GO:0002376">
    <property type="term" value="P:immune system process"/>
    <property type="evidence" value="ECO:0007669"/>
    <property type="project" value="UniProtKB-KW"/>
</dbReference>
<keyword evidence="8" id="KW-0391">Immunity</keyword>
<dbReference type="Pfam" id="PF25396">
    <property type="entry name" value="ZNFX1"/>
    <property type="match status" value="1"/>
</dbReference>
<dbReference type="SUPFAM" id="SSF52540">
    <property type="entry name" value="P-loop containing nucleoside triphosphate hydrolases"/>
    <property type="match status" value="1"/>
</dbReference>
<dbReference type="SMART" id="SM00438">
    <property type="entry name" value="ZnF_NFX"/>
    <property type="match status" value="3"/>
</dbReference>
<dbReference type="Gene3D" id="3.40.50.300">
    <property type="entry name" value="P-loop containing nucleotide triphosphate hydrolases"/>
    <property type="match status" value="2"/>
</dbReference>
<dbReference type="PANTHER" id="PTHR10887">
    <property type="entry name" value="DNA2/NAM7 HELICASE FAMILY"/>
    <property type="match status" value="1"/>
</dbReference>
<organism evidence="13 14">
    <name type="scientific">Aspergillus ochraceoroseus IBT 24754</name>
    <dbReference type="NCBI Taxonomy" id="1392256"/>
    <lineage>
        <taxon>Eukaryota</taxon>
        <taxon>Fungi</taxon>
        <taxon>Dikarya</taxon>
        <taxon>Ascomycota</taxon>
        <taxon>Pezizomycotina</taxon>
        <taxon>Eurotiomycetes</taxon>
        <taxon>Eurotiomycetidae</taxon>
        <taxon>Eurotiales</taxon>
        <taxon>Aspergillaceae</taxon>
        <taxon>Aspergillus</taxon>
        <taxon>Aspergillus subgen. Nidulantes</taxon>
    </lineage>
</organism>
<evidence type="ECO:0000256" key="4">
    <source>
        <dbReference type="ARBA" id="ARBA00022737"/>
    </source>
</evidence>
<evidence type="ECO:0000256" key="6">
    <source>
        <dbReference type="ARBA" id="ARBA00022806"/>
    </source>
</evidence>
<keyword evidence="5 9" id="KW-0863">Zinc-finger</keyword>
<dbReference type="InterPro" id="IPR047187">
    <property type="entry name" value="SF1_C_Upf1"/>
</dbReference>
<feature type="zinc finger region" description="C3H1-type" evidence="9">
    <location>
        <begin position="1"/>
        <end position="24"/>
    </location>
</feature>
<accession>A0A2T5M7G8</accession>
<dbReference type="Proteomes" id="UP000244073">
    <property type="component" value="Unassembled WGS sequence"/>
</dbReference>
<evidence type="ECO:0000259" key="11">
    <source>
        <dbReference type="PROSITE" id="PS50103"/>
    </source>
</evidence>
<evidence type="ECO:0000313" key="13">
    <source>
        <dbReference type="EMBL" id="PTU24475.1"/>
    </source>
</evidence>
<comment type="caution">
    <text evidence="13">The sequence shown here is derived from an EMBL/GenBank/DDBJ whole genome shotgun (WGS) entry which is preliminary data.</text>
</comment>
<dbReference type="GO" id="GO:0005737">
    <property type="term" value="C:cytoplasm"/>
    <property type="evidence" value="ECO:0007669"/>
    <property type="project" value="UniProtKB-SubCell"/>
</dbReference>
<dbReference type="Pfam" id="PF20173">
    <property type="entry name" value="ZnF_RZ-type"/>
    <property type="match status" value="1"/>
</dbReference>
<dbReference type="VEuPathDB" id="FungiDB:P175DRAFT_0426963"/>
<evidence type="ECO:0000256" key="9">
    <source>
        <dbReference type="PROSITE-ProRule" id="PRU00723"/>
    </source>
</evidence>
<dbReference type="GO" id="GO:0008270">
    <property type="term" value="F:zinc ion binding"/>
    <property type="evidence" value="ECO:0007669"/>
    <property type="project" value="UniProtKB-KW"/>
</dbReference>
<keyword evidence="6" id="KW-0547">Nucleotide-binding</keyword>
<keyword evidence="4" id="KW-0677">Repeat</keyword>
<keyword evidence="2" id="KW-0963">Cytoplasm</keyword>
<keyword evidence="6" id="KW-0067">ATP-binding</keyword>
<evidence type="ECO:0000313" key="14">
    <source>
        <dbReference type="Proteomes" id="UP000244073"/>
    </source>
</evidence>
<dbReference type="Pfam" id="PF13087">
    <property type="entry name" value="AAA_12"/>
    <property type="match status" value="1"/>
</dbReference>
<dbReference type="InterPro" id="IPR046439">
    <property type="entry name" value="ZF_RZ_dom"/>
</dbReference>
<dbReference type="GeneID" id="63810092"/>
<feature type="non-terminal residue" evidence="13">
    <location>
        <position position="1"/>
    </location>
</feature>
<evidence type="ECO:0000256" key="2">
    <source>
        <dbReference type="ARBA" id="ARBA00022490"/>
    </source>
</evidence>
<dbReference type="CDD" id="cd06008">
    <property type="entry name" value="NF-X1-zinc-finger"/>
    <property type="match status" value="1"/>
</dbReference>
<sequence length="1905" mass="215517">RICWQFARSGVCNREQCRFLHQKPADTHKPQESQNGRPRNKEGGLKSGKNCREWQRDVEARCTAYISPESLEIFFGGARQLIERDAGTMQDVVRFLADEPGLRYIQQLVEKDFDCMPHHTKKSVFAAQMVPFLEVISHPKVLSSLVAEHHMGAIFNFIYGIGGTRAIKLFGSVCAVLKAVAEEENIPVKWLELSLLVFTKTLDVNSTAFVQEGLKTHALGLQEVLRSMNTESSANKLHVASRYLEQLLHRFDMGAQMSAVTELNETEKRNQILTLMAPQDPPGGRHDNDHADISAIQILPTLDEILSPRGEYLPECNPSRWHVGGREGLLDRNFRLLREDSVGPLRSIICQVLKEPERDITRRNQQRTYLYHGAKVVRFSLQFASGILFLVEFPQLQHLRGMEKSDREAWWKLSKRLQKGSLVCLTVNDTTVIFCTVSDIPLRRVAHNQKSNHKSQNLEDELAVLWMNPEEAFITLTPVNPDENTIRLLLDMLNAKGGSLSMIEFPGVLMAGFEATLRALQRMKQASYLPFENLLTFSSMTWDGPVKVPPPLYSLHNGFQFNLRCLMKDGSDFYVGPFGPVDLTRLKQNSILDEAQAVAVVDSLQRCVGLIQGPPGTGKSYTGIALVDVLLHNKRQGSANIGPVLCVAYTNHALDQLLEAFMDKGITSNIIRIGSQSKSDQIEACKLRIAAQRATKTKLEQAQEHNLYLEIGECEKKIETLRLHQIPHVRLPSHLRQRYPEHFQRLFGKDPNSSEALELKNPTRQIRDWLESGSNLPDSVSRPVEELIQTDIIATSTAERERLHGFWIQELRQANNDEAIRSFTAYTKTKHELEALRNELDLRCLSDADVIGVTTSGLARNLDMFSKLQAKFVLCEEAGEVLEAHLLTALLPSVEHVILIGDHQQLRPHIQNYNLSRENHDGGDRYSLDVSLFERLVEPRIALGSELPFATLETQRRMHPSIARLVRDTIYPDLKDADNVSEYPEVCGMKKRLFWVDHRVPEADNSGTDGDIRTASHWNNYEVEMTIALVSHLVNQGKYKSGEIAVLTPYLGQLHRLRQRMSNLFTICIGERDQDQLDIEGFGMVDSIKPAKRTTLLQTVRVATIDNFQGEEAKVVIISLVRSNSQNRCGFLKTSNRINVLLSRAQHGLYIIGNSETAVHVPMWEQVVRILQEGNNIGSHLELQCPRHPETPINVSEPEHFLQFSPEGGCNLRCSIRLDCGHACGQQCHSEIFHQTTYCANSCQRPRRGCKHACPNKCGDPCPRICTVSVHKKHRRLECGHMKEALPCWQDQDPSKFACKTKVRKTVPRCQHMVSEPCYMDVTADCYKCQAPCKTELACGHICKRRCNQCRTIAGINHGSCGQRCGRSYSSCAHLCKTKCHGNNPCPPCQEVCDVSCSHSKCTKKCSEPCTPCAEEICRSSCPHSVCTMPCAAPCNHIPCSRRCEKKLECHHQCPSICGEACPPMKFCQVCARKEISDHVVDFILGETYKDINLDKNPCIFPKCGHFLTMESMDAQMQLSKYYCLDDEGKPVEFKGSSRPFSMEDIKTCALCRGHLRDISRYGRLVRRALLDESTKRFILHVNREYLPLAEELVACNPTLRQFHPSEMSPWPQTIEIKGPSIAQIKTMRETLGKFGETRWGQILRLREKILTYQRHVSPDAQPLIRVLIMVENARQRDKLIGRFECDSGALQNKGILLAAALRIRLDIGLLIDFMHLRQQAQPLGRINVFMDLQETRDECRTLIDTAKEHKRPLQEAEGYVYLAQLHALESSRCSNSSDSQRHFQTGEEAIGAARLIMSNFPNQTRGLLEDVESVDEMLRTTFYTIVTYQERLVIARAMASEFLGTGHWYYCRNRHPFTVGECGGPIEQYFCPECGAPVGGFDHQTADGVTRAEDIEEHFVQAMP</sequence>
<evidence type="ECO:0000256" key="10">
    <source>
        <dbReference type="SAM" id="MobiDB-lite"/>
    </source>
</evidence>
<dbReference type="OrthoDB" id="2423195at2759"/>
<dbReference type="FunFam" id="3.40.50.300:FF:001660">
    <property type="entry name" value="NF-X1 finger and helicase protein, putative"/>
    <property type="match status" value="1"/>
</dbReference>
<dbReference type="EMBL" id="MSFN02000001">
    <property type="protein sequence ID" value="PTU24475.1"/>
    <property type="molecule type" value="Genomic_DNA"/>
</dbReference>
<keyword evidence="6" id="KW-0378">Hydrolase</keyword>
<evidence type="ECO:0000256" key="8">
    <source>
        <dbReference type="ARBA" id="ARBA00022859"/>
    </source>
</evidence>
<dbReference type="PANTHER" id="PTHR10887:SF445">
    <property type="entry name" value="NFX1-TYPE ZINC FINGER-CONTAINING PROTEIN 1"/>
    <property type="match status" value="1"/>
</dbReference>
<dbReference type="InterPro" id="IPR041677">
    <property type="entry name" value="DNA2/NAM7_AAA_11"/>
</dbReference>
<dbReference type="CDD" id="cd17936">
    <property type="entry name" value="EEXXEc_NFX1"/>
    <property type="match status" value="1"/>
</dbReference>
<dbReference type="InterPro" id="IPR045055">
    <property type="entry name" value="DNA2/NAM7-like"/>
</dbReference>
<dbReference type="InterPro" id="IPR000967">
    <property type="entry name" value="Znf_NFX1"/>
</dbReference>
<evidence type="ECO:0000256" key="1">
    <source>
        <dbReference type="ARBA" id="ARBA00004496"/>
    </source>
</evidence>
<feature type="compositionally biased region" description="Basic and acidic residues" evidence="10">
    <location>
        <begin position="39"/>
        <end position="49"/>
    </location>
</feature>
<gene>
    <name evidence="13" type="ORF">P175DRAFT_0426963</name>
</gene>
<dbReference type="PROSITE" id="PS51981">
    <property type="entry name" value="ZF_RZ"/>
    <property type="match status" value="1"/>
</dbReference>
<dbReference type="PROSITE" id="PS50103">
    <property type="entry name" value="ZF_C3H1"/>
    <property type="match status" value="1"/>
</dbReference>
<feature type="region of interest" description="Disordered" evidence="10">
    <location>
        <begin position="23"/>
        <end position="49"/>
    </location>
</feature>
<name>A0A2T5M7G8_9EURO</name>
<feature type="domain" description="C3H1-type" evidence="11">
    <location>
        <begin position="1"/>
        <end position="24"/>
    </location>
</feature>
<evidence type="ECO:0000259" key="12">
    <source>
        <dbReference type="PROSITE" id="PS51981"/>
    </source>
</evidence>
<reference evidence="13 14" key="1">
    <citation type="journal article" date="2018" name="Proc. Natl. Acad. Sci. U.S.A.">
        <title>Linking secondary metabolites to gene clusters through genome sequencing of six diverse Aspergillus species.</title>
        <authorList>
            <person name="Kaerboelling I."/>
            <person name="Vesth T.C."/>
            <person name="Frisvad J.C."/>
            <person name="Nybo J.L."/>
            <person name="Theobald S."/>
            <person name="Kuo A."/>
            <person name="Bowyer P."/>
            <person name="Matsuda Y."/>
            <person name="Mondo S."/>
            <person name="Lyhne E.K."/>
            <person name="Kogle M.E."/>
            <person name="Clum A."/>
            <person name="Lipzen A."/>
            <person name="Salamov A."/>
            <person name="Ngan C.Y."/>
            <person name="Daum C."/>
            <person name="Chiniquy J."/>
            <person name="Barry K."/>
            <person name="LaButti K."/>
            <person name="Haridas S."/>
            <person name="Simmons B.A."/>
            <person name="Magnuson J.K."/>
            <person name="Mortensen U.H."/>
            <person name="Larsen T.O."/>
            <person name="Grigoriev I.V."/>
            <person name="Baker S.E."/>
            <person name="Andersen M.R."/>
        </authorList>
    </citation>
    <scope>NUCLEOTIDE SEQUENCE [LARGE SCALE GENOMIC DNA]</scope>
    <source>
        <strain evidence="13 14">IBT 24754</strain>
    </source>
</reference>
<dbReference type="InterPro" id="IPR041679">
    <property type="entry name" value="DNA2/NAM7-like_C"/>
</dbReference>
<dbReference type="InterPro" id="IPR000571">
    <property type="entry name" value="Znf_CCCH"/>
</dbReference>
<keyword evidence="3 9" id="KW-0479">Metal-binding</keyword>
<dbReference type="GO" id="GO:0031048">
    <property type="term" value="P:regulatory ncRNA-mediated heterochromatin formation"/>
    <property type="evidence" value="ECO:0007669"/>
    <property type="project" value="TreeGrafter"/>
</dbReference>
<dbReference type="CDD" id="cd18808">
    <property type="entry name" value="SF1_C_Upf1"/>
    <property type="match status" value="1"/>
</dbReference>
<protein>
    <submittedName>
        <fullName evidence="13">Uncharacterized protein</fullName>
    </submittedName>
</protein>
<keyword evidence="6" id="KW-0347">Helicase</keyword>
<proteinExistence type="predicted"/>
<dbReference type="InterPro" id="IPR057373">
    <property type="entry name" value="ZNFX1"/>
</dbReference>
<dbReference type="Pfam" id="PF13086">
    <property type="entry name" value="AAA_11"/>
    <property type="match status" value="1"/>
</dbReference>
<feature type="domain" description="RZ-type" evidence="12">
    <location>
        <begin position="1827"/>
        <end position="1903"/>
    </location>
</feature>
<keyword evidence="7 9" id="KW-0862">Zinc</keyword>
<dbReference type="InterPro" id="IPR027417">
    <property type="entry name" value="P-loop_NTPase"/>
</dbReference>
<dbReference type="GO" id="GO:0004386">
    <property type="term" value="F:helicase activity"/>
    <property type="evidence" value="ECO:0007669"/>
    <property type="project" value="InterPro"/>
</dbReference>
<dbReference type="RefSeq" id="XP_040755867.1">
    <property type="nucleotide sequence ID" value="XM_040893210.1"/>
</dbReference>
<comment type="subcellular location">
    <subcellularLocation>
        <location evidence="1">Cytoplasm</location>
    </subcellularLocation>
</comment>
<evidence type="ECO:0000256" key="7">
    <source>
        <dbReference type="ARBA" id="ARBA00022833"/>
    </source>
</evidence>